<keyword evidence="1" id="KW-0812">Transmembrane</keyword>
<evidence type="ECO:0000313" key="2">
    <source>
        <dbReference type="EMBL" id="KOF01937.1"/>
    </source>
</evidence>
<feature type="transmembrane region" description="Helical" evidence="1">
    <location>
        <begin position="12"/>
        <end position="31"/>
    </location>
</feature>
<evidence type="ECO:0000313" key="3">
    <source>
        <dbReference type="Proteomes" id="UP000036908"/>
    </source>
</evidence>
<sequence length="155" mass="17623">MDKLVGFIRTASYLIFLAALIWAYASLAGQVSYRFDGDGSALELVDRNTFFFSSVIIFLVANVICVSFIKVLKKIKTSDEGVGIRNKGLKTDVITWVRGFAGILNIMFTTIVFFIGYMNMNELKLDVLSVYLYIGPILLVFWFFYLVKILSVRRN</sequence>
<keyword evidence="1" id="KW-1133">Transmembrane helix</keyword>
<dbReference type="EMBL" id="JSVA01000017">
    <property type="protein sequence ID" value="KOF01937.1"/>
    <property type="molecule type" value="Genomic_DNA"/>
</dbReference>
<evidence type="ECO:0000256" key="1">
    <source>
        <dbReference type="SAM" id="Phobius"/>
    </source>
</evidence>
<protein>
    <recommendedName>
        <fullName evidence="4">DNA topoisomerase IV subunit B</fullName>
    </recommendedName>
</protein>
<reference evidence="3" key="1">
    <citation type="submission" date="2014-11" db="EMBL/GenBank/DDBJ databases">
        <title>Genome sequencing of Roseivirga sp. D-25.</title>
        <authorList>
            <person name="Selvaratnam C."/>
            <person name="Thevarajoo S."/>
            <person name="Goh K.M."/>
            <person name="Eee R."/>
            <person name="Chan K.-G."/>
            <person name="Chong C.S."/>
        </authorList>
    </citation>
    <scope>NUCLEOTIDE SEQUENCE [LARGE SCALE GENOMIC DNA]</scope>
    <source>
        <strain evidence="3">D-25</strain>
    </source>
</reference>
<organism evidence="2 3">
    <name type="scientific">Roseivirga seohaensis subsp. aquiponti</name>
    <dbReference type="NCBI Taxonomy" id="1566026"/>
    <lineage>
        <taxon>Bacteria</taxon>
        <taxon>Pseudomonadati</taxon>
        <taxon>Bacteroidota</taxon>
        <taxon>Cytophagia</taxon>
        <taxon>Cytophagales</taxon>
        <taxon>Roseivirgaceae</taxon>
        <taxon>Roseivirga</taxon>
    </lineage>
</organism>
<feature type="transmembrane region" description="Helical" evidence="1">
    <location>
        <begin position="51"/>
        <end position="72"/>
    </location>
</feature>
<name>A0A0L8AI49_9BACT</name>
<evidence type="ECO:0008006" key="4">
    <source>
        <dbReference type="Google" id="ProtNLM"/>
    </source>
</evidence>
<gene>
    <name evidence="2" type="ORF">OB69_14460</name>
</gene>
<proteinExistence type="predicted"/>
<accession>A0A0L8AI49</accession>
<dbReference type="AlphaFoldDB" id="A0A0L8AI49"/>
<keyword evidence="3" id="KW-1185">Reference proteome</keyword>
<feature type="transmembrane region" description="Helical" evidence="1">
    <location>
        <begin position="93"/>
        <end position="118"/>
    </location>
</feature>
<comment type="caution">
    <text evidence="2">The sequence shown here is derived from an EMBL/GenBank/DDBJ whole genome shotgun (WGS) entry which is preliminary data.</text>
</comment>
<feature type="transmembrane region" description="Helical" evidence="1">
    <location>
        <begin position="130"/>
        <end position="147"/>
    </location>
</feature>
<keyword evidence="1" id="KW-0472">Membrane</keyword>
<dbReference type="RefSeq" id="WP_053224456.1">
    <property type="nucleotide sequence ID" value="NZ_JSVA01000017.1"/>
</dbReference>
<dbReference type="OrthoDB" id="980052at2"/>
<dbReference type="PATRIC" id="fig|1566026.4.peg.1202"/>
<dbReference type="Proteomes" id="UP000036908">
    <property type="component" value="Unassembled WGS sequence"/>
</dbReference>